<evidence type="ECO:0000259" key="1">
    <source>
        <dbReference type="Pfam" id="PF00188"/>
    </source>
</evidence>
<dbReference type="InterPro" id="IPR035940">
    <property type="entry name" value="CAP_sf"/>
</dbReference>
<evidence type="ECO:0000313" key="3">
    <source>
        <dbReference type="WBParaSite" id="SPAL_0001505700.1"/>
    </source>
</evidence>
<feature type="domain" description="SCP" evidence="1">
    <location>
        <begin position="82"/>
        <end position="184"/>
    </location>
</feature>
<evidence type="ECO:0000313" key="2">
    <source>
        <dbReference type="Proteomes" id="UP000046392"/>
    </source>
</evidence>
<reference evidence="3" key="1">
    <citation type="submission" date="2017-02" db="UniProtKB">
        <authorList>
            <consortium name="WormBaseParasite"/>
        </authorList>
    </citation>
    <scope>IDENTIFICATION</scope>
</reference>
<sequence>MGPRRIPTAARTTTRKATTTARTTMKKVTTAARTTTRKVTTTARTTMKKVTTTARTTMKKVTFTKPSSPAVKYIKMKYKLYRDINALRAKYFMPELKVDVTQSKELQKFAEKFIKGDRTLKPPSLAKEDLFYFCEPGEKYDPIKYWSEIVELLTNKYFNKVALDLFYTKLICKSSTHIGCGVYGGVIGIFTYCKITQRGKY</sequence>
<dbReference type="Pfam" id="PF00188">
    <property type="entry name" value="CAP"/>
    <property type="match status" value="1"/>
</dbReference>
<protein>
    <submittedName>
        <fullName evidence="3">SCP domain-containing protein</fullName>
    </submittedName>
</protein>
<dbReference type="Gene3D" id="3.40.33.10">
    <property type="entry name" value="CAP"/>
    <property type="match status" value="1"/>
</dbReference>
<accession>A0A0N5CAZ1</accession>
<dbReference type="Proteomes" id="UP000046392">
    <property type="component" value="Unplaced"/>
</dbReference>
<name>A0A0N5CAZ1_STREA</name>
<dbReference type="InterPro" id="IPR014044">
    <property type="entry name" value="CAP_dom"/>
</dbReference>
<dbReference type="AlphaFoldDB" id="A0A0N5CAZ1"/>
<dbReference type="SUPFAM" id="SSF55797">
    <property type="entry name" value="PR-1-like"/>
    <property type="match status" value="1"/>
</dbReference>
<organism evidence="2 3">
    <name type="scientific">Strongyloides papillosus</name>
    <name type="common">Intestinal threadworm</name>
    <dbReference type="NCBI Taxonomy" id="174720"/>
    <lineage>
        <taxon>Eukaryota</taxon>
        <taxon>Metazoa</taxon>
        <taxon>Ecdysozoa</taxon>
        <taxon>Nematoda</taxon>
        <taxon>Chromadorea</taxon>
        <taxon>Rhabditida</taxon>
        <taxon>Tylenchina</taxon>
        <taxon>Panagrolaimomorpha</taxon>
        <taxon>Strongyloidoidea</taxon>
        <taxon>Strongyloididae</taxon>
        <taxon>Strongyloides</taxon>
    </lineage>
</organism>
<keyword evidence="2" id="KW-1185">Reference proteome</keyword>
<dbReference type="WBParaSite" id="SPAL_0001505700.1">
    <property type="protein sequence ID" value="SPAL_0001505700.1"/>
    <property type="gene ID" value="SPAL_0001505700"/>
</dbReference>
<proteinExistence type="predicted"/>